<evidence type="ECO:0000256" key="6">
    <source>
        <dbReference type="SAM" id="SignalP"/>
    </source>
</evidence>
<dbReference type="Proteomes" id="UP000270296">
    <property type="component" value="Unassembled WGS sequence"/>
</dbReference>
<keyword evidence="8" id="KW-1185">Reference proteome</keyword>
<dbReference type="GO" id="GO:0015020">
    <property type="term" value="F:glucuronosyltransferase activity"/>
    <property type="evidence" value="ECO:0007669"/>
    <property type="project" value="UniProtKB-EC"/>
</dbReference>
<dbReference type="WBParaSite" id="SBAD_0000528901-mRNA-1">
    <property type="protein sequence ID" value="SBAD_0000528901-mRNA-1"/>
    <property type="gene ID" value="SBAD_0000528901"/>
</dbReference>
<protein>
    <recommendedName>
        <fullName evidence="2">glucuronosyltransferase</fullName>
        <ecNumber evidence="2">2.4.1.17</ecNumber>
    </recommendedName>
</protein>
<keyword evidence="6" id="KW-0732">Signal</keyword>
<dbReference type="OrthoDB" id="5835829at2759"/>
<reference evidence="9" key="1">
    <citation type="submission" date="2016-06" db="UniProtKB">
        <authorList>
            <consortium name="WormBaseParasite"/>
        </authorList>
    </citation>
    <scope>IDENTIFICATION</scope>
</reference>
<evidence type="ECO:0000256" key="1">
    <source>
        <dbReference type="ARBA" id="ARBA00009995"/>
    </source>
</evidence>
<evidence type="ECO:0000313" key="9">
    <source>
        <dbReference type="WBParaSite" id="SBAD_0000528901-mRNA-1"/>
    </source>
</evidence>
<keyword evidence="4" id="KW-0808">Transferase</keyword>
<comment type="similarity">
    <text evidence="1">Belongs to the UDP-glycosyltransferase family.</text>
</comment>
<evidence type="ECO:0000313" key="7">
    <source>
        <dbReference type="EMBL" id="VDP06215.1"/>
    </source>
</evidence>
<dbReference type="PANTHER" id="PTHR48043">
    <property type="entry name" value="EG:EG0003.4 PROTEIN-RELATED"/>
    <property type="match status" value="1"/>
</dbReference>
<evidence type="ECO:0000256" key="2">
    <source>
        <dbReference type="ARBA" id="ARBA00012544"/>
    </source>
</evidence>
<dbReference type="AlphaFoldDB" id="A0A183IN83"/>
<evidence type="ECO:0000256" key="3">
    <source>
        <dbReference type="ARBA" id="ARBA00022676"/>
    </source>
</evidence>
<organism evidence="9">
    <name type="scientific">Soboliphyme baturini</name>
    <dbReference type="NCBI Taxonomy" id="241478"/>
    <lineage>
        <taxon>Eukaryota</taxon>
        <taxon>Metazoa</taxon>
        <taxon>Ecdysozoa</taxon>
        <taxon>Nematoda</taxon>
        <taxon>Enoplea</taxon>
        <taxon>Dorylaimia</taxon>
        <taxon>Dioctophymatida</taxon>
        <taxon>Dioctophymatoidea</taxon>
        <taxon>Soboliphymatidae</taxon>
        <taxon>Soboliphyme</taxon>
    </lineage>
</organism>
<feature type="signal peptide" evidence="6">
    <location>
        <begin position="1"/>
        <end position="19"/>
    </location>
</feature>
<evidence type="ECO:0000256" key="4">
    <source>
        <dbReference type="ARBA" id="ARBA00022679"/>
    </source>
</evidence>
<name>A0A183IN83_9BILA</name>
<dbReference type="EMBL" id="UZAM01008741">
    <property type="protein sequence ID" value="VDP06215.1"/>
    <property type="molecule type" value="Genomic_DNA"/>
</dbReference>
<sequence length="305" mass="34934">MGPVMYVCATLSLLWTCTASPARKSYHVGLFCSTGAYSHDIMMRRLAEQLAASGHLVTLLQIRVFSFNYSIPPIESERVTIVQMNCSNSWTRDLMGQLQNQIWYSTVPFGNRRLSYRSIRLFSQLYDAHMFGCRAALQDKTFVRRVLNLNLDLIVIDYILNECALAFAALSNTPRMYLSNYPMMESYFDSTGATSNPAYVPSVLSKETIPMRFSSRVSNSICRLLALVWRQKLMHSISKLIYSFGYNSLDLRDEEMKTLLFATPSEFLLDASRPLTHNIKYLGCCKCLSQESKTFNKVRLESKWI</sequence>
<evidence type="ECO:0000256" key="5">
    <source>
        <dbReference type="ARBA" id="ARBA00047475"/>
    </source>
</evidence>
<dbReference type="Gene3D" id="3.40.50.2000">
    <property type="entry name" value="Glycogen Phosphorylase B"/>
    <property type="match status" value="1"/>
</dbReference>
<dbReference type="EC" id="2.4.1.17" evidence="2"/>
<reference evidence="7 8" key="2">
    <citation type="submission" date="2018-11" db="EMBL/GenBank/DDBJ databases">
        <authorList>
            <consortium name="Pathogen Informatics"/>
        </authorList>
    </citation>
    <scope>NUCLEOTIDE SEQUENCE [LARGE SCALE GENOMIC DNA]</scope>
</reference>
<dbReference type="Pfam" id="PF00201">
    <property type="entry name" value="UDPGT"/>
    <property type="match status" value="1"/>
</dbReference>
<dbReference type="SUPFAM" id="SSF53756">
    <property type="entry name" value="UDP-Glycosyltransferase/glycogen phosphorylase"/>
    <property type="match status" value="1"/>
</dbReference>
<gene>
    <name evidence="7" type="ORF">SBAD_LOCUS5079</name>
</gene>
<dbReference type="PANTHER" id="PTHR48043:SF68">
    <property type="entry name" value="GLUCURONOSYLTRANSFERASE"/>
    <property type="match status" value="1"/>
</dbReference>
<proteinExistence type="inferred from homology"/>
<keyword evidence="3" id="KW-0328">Glycosyltransferase</keyword>
<dbReference type="InterPro" id="IPR050271">
    <property type="entry name" value="UDP-glycosyltransferase"/>
</dbReference>
<comment type="catalytic activity">
    <reaction evidence="5">
        <text>glucuronate acceptor + UDP-alpha-D-glucuronate = acceptor beta-D-glucuronoside + UDP + H(+)</text>
        <dbReference type="Rhea" id="RHEA:21032"/>
        <dbReference type="ChEBI" id="CHEBI:15378"/>
        <dbReference type="ChEBI" id="CHEBI:58052"/>
        <dbReference type="ChEBI" id="CHEBI:58223"/>
        <dbReference type="ChEBI" id="CHEBI:132367"/>
        <dbReference type="ChEBI" id="CHEBI:132368"/>
        <dbReference type="EC" id="2.4.1.17"/>
    </reaction>
</comment>
<dbReference type="InterPro" id="IPR002213">
    <property type="entry name" value="UDP_glucos_trans"/>
</dbReference>
<evidence type="ECO:0000313" key="8">
    <source>
        <dbReference type="Proteomes" id="UP000270296"/>
    </source>
</evidence>
<accession>A0A183IN83</accession>
<feature type="chain" id="PRO_5043140136" description="glucuronosyltransferase" evidence="6">
    <location>
        <begin position="20"/>
        <end position="305"/>
    </location>
</feature>